<keyword evidence="2" id="KW-1185">Reference proteome</keyword>
<evidence type="ECO:0000313" key="2">
    <source>
        <dbReference type="Proteomes" id="UP000275078"/>
    </source>
</evidence>
<sequence length="226" mass="26810">MEKTPKPPRPFLTTLDYDIEAEYCTKGLCWDYNLSYDPTTVILHFDNSGHDYSYPFEVRPYRLTDQIKSQIGSALLQYYDEWRLREKTNIQVCPYPADDDFDWEQEPYSFRTPEEEVRVTKWMMEGLSLIRLFHKRVRELMPELKKKGFRGLRVCWQPPAFDDSGESLDGDPDFWFPLDGPYLHIREMIESDTVPVKETRVHQVLLAHFPEIVCDDSNYALRRLPG</sequence>
<organism evidence="1 2">
    <name type="scientific">Ascobolus immersus RN42</name>
    <dbReference type="NCBI Taxonomy" id="1160509"/>
    <lineage>
        <taxon>Eukaryota</taxon>
        <taxon>Fungi</taxon>
        <taxon>Dikarya</taxon>
        <taxon>Ascomycota</taxon>
        <taxon>Pezizomycotina</taxon>
        <taxon>Pezizomycetes</taxon>
        <taxon>Pezizales</taxon>
        <taxon>Ascobolaceae</taxon>
        <taxon>Ascobolus</taxon>
    </lineage>
</organism>
<evidence type="ECO:0000313" key="1">
    <source>
        <dbReference type="EMBL" id="RPA74817.1"/>
    </source>
</evidence>
<accession>A0A3N4HNG6</accession>
<protein>
    <submittedName>
        <fullName evidence="1">Uncharacterized protein</fullName>
    </submittedName>
</protein>
<dbReference type="Proteomes" id="UP000275078">
    <property type="component" value="Unassembled WGS sequence"/>
</dbReference>
<gene>
    <name evidence="1" type="ORF">BJ508DRAFT_332669</name>
</gene>
<dbReference type="AlphaFoldDB" id="A0A3N4HNG6"/>
<reference evidence="1 2" key="1">
    <citation type="journal article" date="2018" name="Nat. Ecol. Evol.">
        <title>Pezizomycetes genomes reveal the molecular basis of ectomycorrhizal truffle lifestyle.</title>
        <authorList>
            <person name="Murat C."/>
            <person name="Payen T."/>
            <person name="Noel B."/>
            <person name="Kuo A."/>
            <person name="Morin E."/>
            <person name="Chen J."/>
            <person name="Kohler A."/>
            <person name="Krizsan K."/>
            <person name="Balestrini R."/>
            <person name="Da Silva C."/>
            <person name="Montanini B."/>
            <person name="Hainaut M."/>
            <person name="Levati E."/>
            <person name="Barry K.W."/>
            <person name="Belfiori B."/>
            <person name="Cichocki N."/>
            <person name="Clum A."/>
            <person name="Dockter R.B."/>
            <person name="Fauchery L."/>
            <person name="Guy J."/>
            <person name="Iotti M."/>
            <person name="Le Tacon F."/>
            <person name="Lindquist E.A."/>
            <person name="Lipzen A."/>
            <person name="Malagnac F."/>
            <person name="Mello A."/>
            <person name="Molinier V."/>
            <person name="Miyauchi S."/>
            <person name="Poulain J."/>
            <person name="Riccioni C."/>
            <person name="Rubini A."/>
            <person name="Sitrit Y."/>
            <person name="Splivallo R."/>
            <person name="Traeger S."/>
            <person name="Wang M."/>
            <person name="Zifcakova L."/>
            <person name="Wipf D."/>
            <person name="Zambonelli A."/>
            <person name="Paolocci F."/>
            <person name="Nowrousian M."/>
            <person name="Ottonello S."/>
            <person name="Baldrian P."/>
            <person name="Spatafora J.W."/>
            <person name="Henrissat B."/>
            <person name="Nagy L.G."/>
            <person name="Aury J.M."/>
            <person name="Wincker P."/>
            <person name="Grigoriev I.V."/>
            <person name="Bonfante P."/>
            <person name="Martin F.M."/>
        </authorList>
    </citation>
    <scope>NUCLEOTIDE SEQUENCE [LARGE SCALE GENOMIC DNA]</scope>
    <source>
        <strain evidence="1 2">RN42</strain>
    </source>
</reference>
<dbReference type="EMBL" id="ML119779">
    <property type="protein sequence ID" value="RPA74817.1"/>
    <property type="molecule type" value="Genomic_DNA"/>
</dbReference>
<name>A0A3N4HNG6_ASCIM</name>
<proteinExistence type="predicted"/>